<dbReference type="OrthoDB" id="420380at2759"/>
<keyword evidence="5" id="KW-0560">Oxidoreductase</keyword>
<dbReference type="Pfam" id="PF13640">
    <property type="entry name" value="2OG-FeII_Oxy_3"/>
    <property type="match status" value="1"/>
</dbReference>
<evidence type="ECO:0000256" key="3">
    <source>
        <dbReference type="ARBA" id="ARBA00022896"/>
    </source>
</evidence>
<feature type="domain" description="Fe2OG dioxygenase" evidence="8">
    <location>
        <begin position="171"/>
        <end position="275"/>
    </location>
</feature>
<keyword evidence="10" id="KW-1185">Reference proteome</keyword>
<evidence type="ECO:0000313" key="10">
    <source>
        <dbReference type="Proteomes" id="UP000008068"/>
    </source>
</evidence>
<feature type="signal peptide" evidence="7">
    <location>
        <begin position="1"/>
        <end position="17"/>
    </location>
</feature>
<evidence type="ECO:0000256" key="4">
    <source>
        <dbReference type="ARBA" id="ARBA00022964"/>
    </source>
</evidence>
<evidence type="ECO:0000256" key="5">
    <source>
        <dbReference type="ARBA" id="ARBA00023002"/>
    </source>
</evidence>
<evidence type="ECO:0000259" key="8">
    <source>
        <dbReference type="PROSITE" id="PS51471"/>
    </source>
</evidence>
<dbReference type="GO" id="GO:0031418">
    <property type="term" value="F:L-ascorbic acid binding"/>
    <property type="evidence" value="ECO:0007669"/>
    <property type="project" value="UniProtKB-KW"/>
</dbReference>
<dbReference type="GO" id="GO:0005506">
    <property type="term" value="F:iron ion binding"/>
    <property type="evidence" value="ECO:0007669"/>
    <property type="project" value="InterPro"/>
</dbReference>
<keyword evidence="7" id="KW-0732">Signal</keyword>
<reference evidence="10" key="1">
    <citation type="submission" date="2011-07" db="EMBL/GenBank/DDBJ databases">
        <authorList>
            <consortium name="Caenorhabditis brenneri Sequencing and Analysis Consortium"/>
            <person name="Wilson R.K."/>
        </authorList>
    </citation>
    <scope>NUCLEOTIDE SEQUENCE [LARGE SCALE GENOMIC DNA]</scope>
    <source>
        <strain evidence="10">PB2801</strain>
    </source>
</reference>
<evidence type="ECO:0000256" key="6">
    <source>
        <dbReference type="ARBA" id="ARBA00023004"/>
    </source>
</evidence>
<dbReference type="EMBL" id="GL379875">
    <property type="protein sequence ID" value="EGT59212.1"/>
    <property type="molecule type" value="Genomic_DNA"/>
</dbReference>
<dbReference type="GO" id="GO:0005783">
    <property type="term" value="C:endoplasmic reticulum"/>
    <property type="evidence" value="ECO:0007669"/>
    <property type="project" value="TreeGrafter"/>
</dbReference>
<dbReference type="STRING" id="135651.G0NFA5"/>
<dbReference type="PANTHER" id="PTHR10869:SF210">
    <property type="entry name" value="FE2OG DIOXYGENASE DOMAIN-CONTAINING PROTEIN"/>
    <property type="match status" value="1"/>
</dbReference>
<proteinExistence type="predicted"/>
<evidence type="ECO:0000256" key="2">
    <source>
        <dbReference type="ARBA" id="ARBA00022723"/>
    </source>
</evidence>
<keyword evidence="6" id="KW-0408">Iron</keyword>
<evidence type="ECO:0000256" key="1">
    <source>
        <dbReference type="ARBA" id="ARBA00001961"/>
    </source>
</evidence>
<evidence type="ECO:0000256" key="7">
    <source>
        <dbReference type="SAM" id="SignalP"/>
    </source>
</evidence>
<dbReference type="AlphaFoldDB" id="G0NFA5"/>
<protein>
    <recommendedName>
        <fullName evidence="8">Fe2OG dioxygenase domain-containing protein</fullName>
    </recommendedName>
</protein>
<sequence length="297" mass="34011">MVRKLILICQCIFFAMGSFDPEIDDPNQSFNKINQETESSGLQSDFAGKEYWEDIDQKLCDDPEFDETWKKPESLCYSVIREQEETRIEVLSWSPPLVVYRKFFTDKQVDDYLRIFKKASLEQQTVVSADGTSRSSNVRVAKGLITSAYDFPEAQSLHKTASRLIPAINFTSSEPINGLKYDTKGHYVPHYDYLKVKDITEDDNRMVTFLMVFQAANVGGGTIFPYIRTVARTKSGDAILWFNMKQNREQEPLAFHGGCPVHSGEKIISTIWVERRGQELFEAFNEDKSFSADVLLC</sequence>
<dbReference type="InterPro" id="IPR005123">
    <property type="entry name" value="Oxoglu/Fe-dep_dioxygenase_dom"/>
</dbReference>
<gene>
    <name evidence="9" type="ORF">CAEBREN_12309</name>
</gene>
<dbReference type="eggNOG" id="KOG1591">
    <property type="taxonomic scope" value="Eukaryota"/>
</dbReference>
<organism evidence="10">
    <name type="scientific">Caenorhabditis brenneri</name>
    <name type="common">Nematode worm</name>
    <dbReference type="NCBI Taxonomy" id="135651"/>
    <lineage>
        <taxon>Eukaryota</taxon>
        <taxon>Metazoa</taxon>
        <taxon>Ecdysozoa</taxon>
        <taxon>Nematoda</taxon>
        <taxon>Chromadorea</taxon>
        <taxon>Rhabditida</taxon>
        <taxon>Rhabditina</taxon>
        <taxon>Rhabditomorpha</taxon>
        <taxon>Rhabditoidea</taxon>
        <taxon>Rhabditidae</taxon>
        <taxon>Peloderinae</taxon>
        <taxon>Caenorhabditis</taxon>
    </lineage>
</organism>
<dbReference type="HOGENOM" id="CLU_080804_0_0_1"/>
<dbReference type="GO" id="GO:0004656">
    <property type="term" value="F:procollagen-proline 4-dioxygenase activity"/>
    <property type="evidence" value="ECO:0007669"/>
    <property type="project" value="TreeGrafter"/>
</dbReference>
<dbReference type="PANTHER" id="PTHR10869">
    <property type="entry name" value="PROLYL 4-HYDROXYLASE ALPHA SUBUNIT"/>
    <property type="match status" value="1"/>
</dbReference>
<dbReference type="FunFam" id="2.60.120.620:FF:000030">
    <property type="entry name" value="Proline HYdroxylase"/>
    <property type="match status" value="1"/>
</dbReference>
<name>G0NFA5_CAEBE</name>
<comment type="cofactor">
    <cofactor evidence="1">
        <name>L-ascorbate</name>
        <dbReference type="ChEBI" id="CHEBI:38290"/>
    </cofactor>
</comment>
<keyword evidence="4" id="KW-0223">Dioxygenase</keyword>
<feature type="chain" id="PRO_5003405690" description="Fe2OG dioxygenase domain-containing protein" evidence="7">
    <location>
        <begin position="18"/>
        <end position="297"/>
    </location>
</feature>
<dbReference type="InterPro" id="IPR045054">
    <property type="entry name" value="P4HA-like"/>
</dbReference>
<dbReference type="OMA" id="ARCSDDN"/>
<evidence type="ECO:0000313" key="9">
    <source>
        <dbReference type="EMBL" id="EGT59212.1"/>
    </source>
</evidence>
<accession>G0NFA5</accession>
<dbReference type="InterPro" id="IPR006620">
    <property type="entry name" value="Pro_4_hyd_alph"/>
</dbReference>
<dbReference type="Gene3D" id="2.60.120.620">
    <property type="entry name" value="q2cbj1_9rhob like domain"/>
    <property type="match status" value="1"/>
</dbReference>
<dbReference type="Proteomes" id="UP000008068">
    <property type="component" value="Unassembled WGS sequence"/>
</dbReference>
<dbReference type="PROSITE" id="PS51471">
    <property type="entry name" value="FE2OG_OXY"/>
    <property type="match status" value="1"/>
</dbReference>
<dbReference type="InParanoid" id="G0NFA5"/>
<dbReference type="InterPro" id="IPR044862">
    <property type="entry name" value="Pro_4_hyd_alph_FE2OG_OXY"/>
</dbReference>
<dbReference type="SMART" id="SM00702">
    <property type="entry name" value="P4Hc"/>
    <property type="match status" value="1"/>
</dbReference>
<keyword evidence="3" id="KW-0847">Vitamin C</keyword>
<keyword evidence="2" id="KW-0479">Metal-binding</keyword>